<dbReference type="InterPro" id="IPR015422">
    <property type="entry name" value="PyrdxlP-dep_Trfase_small"/>
</dbReference>
<dbReference type="InterPro" id="IPR005861">
    <property type="entry name" value="HisP_aminotrans"/>
</dbReference>
<name>A0ABU9D5X5_9PROT</name>
<keyword evidence="6 11" id="KW-0028">Amino-acid biosynthesis</keyword>
<evidence type="ECO:0000256" key="3">
    <source>
        <dbReference type="ARBA" id="ARBA00007970"/>
    </source>
</evidence>
<sequence>MDAESRLRRWLRPQLLQSQSYHVPDSRGLIKLDAMENPYALPDSLRERLLDALRDAPLNRYPDPQARELRELLIAQLGLADGLDLIFGNGSDELIQLLAIALAGEDRVVLAPTPGFVMYKVLAEALGMRFVGVPLGPDFSLDKSAMLEAIARHQPALVYLAYPNNPTGNLFDEQAMRDIIGAAPGLVVVDEAYSPFSARSFAGWLGQYDNLLLMRTLSKQGLAGLRLGYLLGPRAWIQELDKLRLPYNINVLTQIAARVVLEQPAELESQAREICESRQRLFAALGRLSGISVHPSDANFLLFRVPAGQGGRIFQGLLEQGILIKNLHGTPGLEDCLRVTVGTPQENASFLQALERIL</sequence>
<evidence type="ECO:0000256" key="11">
    <source>
        <dbReference type="HAMAP-Rule" id="MF_01023"/>
    </source>
</evidence>
<dbReference type="InterPro" id="IPR004839">
    <property type="entry name" value="Aminotransferase_I/II_large"/>
</dbReference>
<accession>A0ABU9D5X5</accession>
<comment type="subunit">
    <text evidence="4 11">Homodimer.</text>
</comment>
<evidence type="ECO:0000256" key="10">
    <source>
        <dbReference type="ARBA" id="ARBA00047481"/>
    </source>
</evidence>
<protein>
    <recommendedName>
        <fullName evidence="11">Histidinol-phosphate aminotransferase</fullName>
        <ecNumber evidence="11">2.6.1.9</ecNumber>
    </recommendedName>
    <alternativeName>
        <fullName evidence="11">Imidazole acetol-phosphate transaminase</fullName>
    </alternativeName>
</protein>
<comment type="cofactor">
    <cofactor evidence="1 11">
        <name>pyridoxal 5'-phosphate</name>
        <dbReference type="ChEBI" id="CHEBI:597326"/>
    </cofactor>
</comment>
<feature type="domain" description="Aminotransferase class I/classII large" evidence="12">
    <location>
        <begin position="29"/>
        <end position="354"/>
    </location>
</feature>
<dbReference type="PANTHER" id="PTHR43643">
    <property type="entry name" value="HISTIDINOL-PHOSPHATE AMINOTRANSFERASE 2"/>
    <property type="match status" value="1"/>
</dbReference>
<keyword evidence="14" id="KW-1185">Reference proteome</keyword>
<proteinExistence type="inferred from homology"/>
<evidence type="ECO:0000256" key="6">
    <source>
        <dbReference type="ARBA" id="ARBA00022605"/>
    </source>
</evidence>
<dbReference type="Pfam" id="PF00155">
    <property type="entry name" value="Aminotran_1_2"/>
    <property type="match status" value="1"/>
</dbReference>
<evidence type="ECO:0000256" key="8">
    <source>
        <dbReference type="ARBA" id="ARBA00022898"/>
    </source>
</evidence>
<evidence type="ECO:0000313" key="13">
    <source>
        <dbReference type="EMBL" id="MEK8088945.1"/>
    </source>
</evidence>
<gene>
    <name evidence="11 13" type="primary">hisC</name>
    <name evidence="13" type="ORF">WOB96_04125</name>
</gene>
<evidence type="ECO:0000256" key="7">
    <source>
        <dbReference type="ARBA" id="ARBA00022679"/>
    </source>
</evidence>
<dbReference type="Proteomes" id="UP001446205">
    <property type="component" value="Unassembled WGS sequence"/>
</dbReference>
<dbReference type="Gene3D" id="3.40.640.10">
    <property type="entry name" value="Type I PLP-dependent aspartate aminotransferase-like (Major domain)"/>
    <property type="match status" value="1"/>
</dbReference>
<dbReference type="EC" id="2.6.1.9" evidence="11"/>
<comment type="similarity">
    <text evidence="3 11">Belongs to the class-II pyridoxal-phosphate-dependent aminotransferase family. Histidinol-phosphate aminotransferase subfamily.</text>
</comment>
<dbReference type="HAMAP" id="MF_01023">
    <property type="entry name" value="HisC_aminotrans_2"/>
    <property type="match status" value="1"/>
</dbReference>
<organism evidence="13 14">
    <name type="scientific">Thermithiobacillus plumbiphilus</name>
    <dbReference type="NCBI Taxonomy" id="1729899"/>
    <lineage>
        <taxon>Bacteria</taxon>
        <taxon>Pseudomonadati</taxon>
        <taxon>Pseudomonadota</taxon>
        <taxon>Acidithiobacillia</taxon>
        <taxon>Acidithiobacillales</taxon>
        <taxon>Thermithiobacillaceae</taxon>
        <taxon>Thermithiobacillus</taxon>
    </lineage>
</organism>
<evidence type="ECO:0000256" key="5">
    <source>
        <dbReference type="ARBA" id="ARBA00022576"/>
    </source>
</evidence>
<dbReference type="NCBIfam" id="TIGR01141">
    <property type="entry name" value="hisC"/>
    <property type="match status" value="1"/>
</dbReference>
<dbReference type="InterPro" id="IPR015424">
    <property type="entry name" value="PyrdxlP-dep_Trfase"/>
</dbReference>
<keyword evidence="5 11" id="KW-0032">Aminotransferase</keyword>
<comment type="caution">
    <text evidence="13">The sequence shown here is derived from an EMBL/GenBank/DDBJ whole genome shotgun (WGS) entry which is preliminary data.</text>
</comment>
<evidence type="ECO:0000259" key="12">
    <source>
        <dbReference type="Pfam" id="PF00155"/>
    </source>
</evidence>
<feature type="modified residue" description="N6-(pyridoxal phosphate)lysine" evidence="11">
    <location>
        <position position="219"/>
    </location>
</feature>
<dbReference type="SUPFAM" id="SSF53383">
    <property type="entry name" value="PLP-dependent transferases"/>
    <property type="match status" value="1"/>
</dbReference>
<evidence type="ECO:0000256" key="2">
    <source>
        <dbReference type="ARBA" id="ARBA00005011"/>
    </source>
</evidence>
<dbReference type="CDD" id="cd00609">
    <property type="entry name" value="AAT_like"/>
    <property type="match status" value="1"/>
</dbReference>
<dbReference type="RefSeq" id="WP_341370012.1">
    <property type="nucleotide sequence ID" value="NZ_JBBPCO010000003.1"/>
</dbReference>
<comment type="catalytic activity">
    <reaction evidence="10 11">
        <text>L-histidinol phosphate + 2-oxoglutarate = 3-(imidazol-4-yl)-2-oxopropyl phosphate + L-glutamate</text>
        <dbReference type="Rhea" id="RHEA:23744"/>
        <dbReference type="ChEBI" id="CHEBI:16810"/>
        <dbReference type="ChEBI" id="CHEBI:29985"/>
        <dbReference type="ChEBI" id="CHEBI:57766"/>
        <dbReference type="ChEBI" id="CHEBI:57980"/>
        <dbReference type="EC" id="2.6.1.9"/>
    </reaction>
</comment>
<keyword evidence="9 11" id="KW-0368">Histidine biosynthesis</keyword>
<evidence type="ECO:0000256" key="9">
    <source>
        <dbReference type="ARBA" id="ARBA00023102"/>
    </source>
</evidence>
<dbReference type="InterPro" id="IPR015421">
    <property type="entry name" value="PyrdxlP-dep_Trfase_major"/>
</dbReference>
<dbReference type="EMBL" id="JBBPCO010000003">
    <property type="protein sequence ID" value="MEK8088945.1"/>
    <property type="molecule type" value="Genomic_DNA"/>
</dbReference>
<keyword evidence="7 11" id="KW-0808">Transferase</keyword>
<evidence type="ECO:0000256" key="1">
    <source>
        <dbReference type="ARBA" id="ARBA00001933"/>
    </source>
</evidence>
<evidence type="ECO:0000313" key="14">
    <source>
        <dbReference type="Proteomes" id="UP001446205"/>
    </source>
</evidence>
<dbReference type="InterPro" id="IPR050106">
    <property type="entry name" value="HistidinolP_aminotransfase"/>
</dbReference>
<reference evidence="13 14" key="1">
    <citation type="submission" date="2024-04" db="EMBL/GenBank/DDBJ databases">
        <authorList>
            <person name="Abashina T."/>
            <person name="Shaikin A."/>
        </authorList>
    </citation>
    <scope>NUCLEOTIDE SEQUENCE [LARGE SCALE GENOMIC DNA]</scope>
    <source>
        <strain evidence="13 14">AAFK</strain>
    </source>
</reference>
<dbReference type="Gene3D" id="3.90.1150.10">
    <property type="entry name" value="Aspartate Aminotransferase, domain 1"/>
    <property type="match status" value="1"/>
</dbReference>
<dbReference type="PANTHER" id="PTHR43643:SF6">
    <property type="entry name" value="HISTIDINOL-PHOSPHATE AMINOTRANSFERASE"/>
    <property type="match status" value="1"/>
</dbReference>
<keyword evidence="8 11" id="KW-0663">Pyridoxal phosphate</keyword>
<comment type="pathway">
    <text evidence="2 11">Amino-acid biosynthesis; L-histidine biosynthesis; L-histidine from 5-phospho-alpha-D-ribose 1-diphosphate: step 7/9.</text>
</comment>
<dbReference type="GO" id="GO:0004400">
    <property type="term" value="F:histidinol-phosphate transaminase activity"/>
    <property type="evidence" value="ECO:0007669"/>
    <property type="project" value="UniProtKB-EC"/>
</dbReference>
<evidence type="ECO:0000256" key="4">
    <source>
        <dbReference type="ARBA" id="ARBA00011738"/>
    </source>
</evidence>